<dbReference type="Proteomes" id="UP000037237">
    <property type="component" value="Unassembled WGS sequence"/>
</dbReference>
<dbReference type="InterPro" id="IPR014729">
    <property type="entry name" value="Rossmann-like_a/b/a_fold"/>
</dbReference>
<comment type="caution">
    <text evidence="12">The sequence shown here is derived from an EMBL/GenBank/DDBJ whole genome shotgun (WGS) entry which is preliminary data.</text>
</comment>
<dbReference type="GO" id="GO:0005737">
    <property type="term" value="C:cytoplasm"/>
    <property type="evidence" value="ECO:0007669"/>
    <property type="project" value="UniProtKB-SubCell"/>
</dbReference>
<comment type="subcellular location">
    <subcellularLocation>
        <location evidence="1 10">Cytoplasm</location>
    </subcellularLocation>
</comment>
<feature type="domain" description="Aminoacyl-tRNA synthetase class I anticodon-binding" evidence="11">
    <location>
        <begin position="426"/>
        <end position="527"/>
    </location>
</feature>
<feature type="short sequence motif" description="'HIGH' region" evidence="10">
    <location>
        <begin position="41"/>
        <end position="49"/>
    </location>
</feature>
<dbReference type="EC" id="6.1.1.6" evidence="10"/>
<evidence type="ECO:0000256" key="8">
    <source>
        <dbReference type="ARBA" id="ARBA00023146"/>
    </source>
</evidence>
<evidence type="ECO:0000256" key="3">
    <source>
        <dbReference type="ARBA" id="ARBA00022490"/>
    </source>
</evidence>
<feature type="short sequence motif" description="'KMSKS' region" evidence="10">
    <location>
        <begin position="296"/>
        <end position="300"/>
    </location>
</feature>
<dbReference type="Gene3D" id="1.10.10.770">
    <property type="match status" value="1"/>
</dbReference>
<keyword evidence="4 10" id="KW-0436">Ligase</keyword>
<keyword evidence="6 10" id="KW-0067">ATP-binding</keyword>
<dbReference type="Pfam" id="PF19269">
    <property type="entry name" value="Anticodon_2"/>
    <property type="match status" value="1"/>
</dbReference>
<dbReference type="EMBL" id="LFWU01000030">
    <property type="protein sequence ID" value="KON33472.1"/>
    <property type="molecule type" value="Genomic_DNA"/>
</dbReference>
<dbReference type="InterPro" id="IPR020751">
    <property type="entry name" value="aa-tRNA-synth_I_codon-bd_sub2"/>
</dbReference>
<dbReference type="GO" id="GO:0000049">
    <property type="term" value="F:tRNA binding"/>
    <property type="evidence" value="ECO:0007669"/>
    <property type="project" value="InterPro"/>
</dbReference>
<keyword evidence="3 10" id="KW-0963">Cytoplasm</keyword>
<dbReference type="SUPFAM" id="SSF48163">
    <property type="entry name" value="An anticodon-binding domain of class I aminoacyl-tRNA synthetases"/>
    <property type="match status" value="1"/>
</dbReference>
<feature type="binding site" evidence="10">
    <location>
        <position position="299"/>
    </location>
    <ligand>
        <name>ATP</name>
        <dbReference type="ChEBI" id="CHEBI:30616"/>
    </ligand>
</feature>
<dbReference type="PANTHER" id="PTHR37940">
    <property type="entry name" value="LYSINE--TRNA LIGASE"/>
    <property type="match status" value="1"/>
</dbReference>
<protein>
    <recommendedName>
        <fullName evidence="10">Lysine--tRNA ligase</fullName>
        <ecNumber evidence="10">6.1.1.6</ecNumber>
    </recommendedName>
    <alternativeName>
        <fullName evidence="10">Lysyl-tRNA synthetase</fullName>
        <shortName evidence="10">LysRS</shortName>
    </alternativeName>
</protein>
<dbReference type="InterPro" id="IPR008925">
    <property type="entry name" value="aa_tRNA-synth_I_cd-bd_sf"/>
</dbReference>
<dbReference type="Gene3D" id="3.40.50.620">
    <property type="entry name" value="HUPs"/>
    <property type="match status" value="2"/>
</dbReference>
<evidence type="ECO:0000256" key="10">
    <source>
        <dbReference type="HAMAP-Rule" id="MF_00177"/>
    </source>
</evidence>
<evidence type="ECO:0000313" key="13">
    <source>
        <dbReference type="Proteomes" id="UP000037237"/>
    </source>
</evidence>
<sequence>MSKKIIGHGTWYDKTAAKIIQREQKLNRNLDMIRTESGLGASGIPHIGSFSDCARSYAVTLAIQEQGFKSDYIAFADDLDGLRKVPAGLPKTLIKYLGYPVTSIPDLDGCHKSFGEHITSLLLEALDQSGIKYTFMSAKKVYESGLLNNEIKAILSNAKKVGEIVKEEVGQEKFVDILPYFAICAKCGKIYTTKAHEFLHDENKVLYKCEGIEIKGKWLEGCGYTGEADIQKGEGKLGWKVEFAARWKALDIRFEPYGKDIADSVRVNDRICREIFNWIPPSHARYEMYLDKSGKKISKSAGNVFTPQIWFRYGSPQSLLLLTLKRFVGARNLSVTDIPQYMNELDELEEIYFEKKHIQDMKEKTKLTGLYKYCWLLNPPANSGEHVPYNLLTFLAKLAPEGSKIDFVLDKLQGYGYGKKGLSDDLKKRINYALNWAADFTEITEKTIELTEEESHAIKDLINALLTEKDEDSIQSAVFNIARTNNIKPGKFFKIIYMILLGATHGPRLGPYVLAMGRENVIDALKRSAKR</sequence>
<name>A0A0M0BY12_9ARCH</name>
<dbReference type="HAMAP" id="MF_00177">
    <property type="entry name" value="Lys_tRNA_synth_class1"/>
    <property type="match status" value="1"/>
</dbReference>
<evidence type="ECO:0000256" key="9">
    <source>
        <dbReference type="ARBA" id="ARBA00048573"/>
    </source>
</evidence>
<accession>A0A0M0BY12</accession>
<evidence type="ECO:0000313" key="12">
    <source>
        <dbReference type="EMBL" id="KON33472.1"/>
    </source>
</evidence>
<gene>
    <name evidence="10" type="primary">lysS</name>
    <name evidence="12" type="ORF">AC477_01555</name>
</gene>
<evidence type="ECO:0000259" key="11">
    <source>
        <dbReference type="Pfam" id="PF19269"/>
    </source>
</evidence>
<evidence type="ECO:0000256" key="2">
    <source>
        <dbReference type="ARBA" id="ARBA00005594"/>
    </source>
</evidence>
<dbReference type="PANTHER" id="PTHR37940:SF1">
    <property type="entry name" value="LYSINE--TRNA LIGASE"/>
    <property type="match status" value="1"/>
</dbReference>
<keyword evidence="7 10" id="KW-0648">Protein biosynthesis</keyword>
<dbReference type="Pfam" id="PF01921">
    <property type="entry name" value="tRNA-synt_1f"/>
    <property type="match status" value="1"/>
</dbReference>
<dbReference type="InterPro" id="IPR002904">
    <property type="entry name" value="Lys-tRNA-ligase"/>
</dbReference>
<dbReference type="AlphaFoldDB" id="A0A0M0BY12"/>
<dbReference type="SUPFAM" id="SSF52374">
    <property type="entry name" value="Nucleotidylyl transferase"/>
    <property type="match status" value="1"/>
</dbReference>
<dbReference type="GO" id="GO:0006430">
    <property type="term" value="P:lysyl-tRNA aminoacylation"/>
    <property type="evidence" value="ECO:0007669"/>
    <property type="project" value="UniProtKB-UniRule"/>
</dbReference>
<evidence type="ECO:0000256" key="7">
    <source>
        <dbReference type="ARBA" id="ARBA00022917"/>
    </source>
</evidence>
<evidence type="ECO:0000256" key="1">
    <source>
        <dbReference type="ARBA" id="ARBA00004496"/>
    </source>
</evidence>
<organism evidence="12 13">
    <name type="scientific">miscellaneous Crenarchaeota group-1 archaeon SG8-32-1</name>
    <dbReference type="NCBI Taxonomy" id="1685124"/>
    <lineage>
        <taxon>Archaea</taxon>
        <taxon>Candidatus Bathyarchaeota</taxon>
        <taxon>MCG-1</taxon>
    </lineage>
</organism>
<keyword evidence="5 10" id="KW-0547">Nucleotide-binding</keyword>
<dbReference type="GO" id="GO:0004824">
    <property type="term" value="F:lysine-tRNA ligase activity"/>
    <property type="evidence" value="ECO:0007669"/>
    <property type="project" value="UniProtKB-UniRule"/>
</dbReference>
<keyword evidence="8 10" id="KW-0030">Aminoacyl-tRNA synthetase</keyword>
<evidence type="ECO:0000256" key="6">
    <source>
        <dbReference type="ARBA" id="ARBA00022840"/>
    </source>
</evidence>
<dbReference type="GO" id="GO:0005524">
    <property type="term" value="F:ATP binding"/>
    <property type="evidence" value="ECO:0007669"/>
    <property type="project" value="UniProtKB-UniRule"/>
</dbReference>
<dbReference type="NCBIfam" id="TIGR00467">
    <property type="entry name" value="lysS_arch"/>
    <property type="match status" value="1"/>
</dbReference>
<dbReference type="InterPro" id="IPR045462">
    <property type="entry name" value="aa-tRNA-synth_I_cd-bd"/>
</dbReference>
<dbReference type="PATRIC" id="fig|1685124.3.peg.240"/>
<comment type="catalytic activity">
    <reaction evidence="9 10">
        <text>tRNA(Lys) + L-lysine + ATP = L-lysyl-tRNA(Lys) + AMP + diphosphate</text>
        <dbReference type="Rhea" id="RHEA:20792"/>
        <dbReference type="Rhea" id="RHEA-COMP:9696"/>
        <dbReference type="Rhea" id="RHEA-COMP:9697"/>
        <dbReference type="ChEBI" id="CHEBI:30616"/>
        <dbReference type="ChEBI" id="CHEBI:32551"/>
        <dbReference type="ChEBI" id="CHEBI:33019"/>
        <dbReference type="ChEBI" id="CHEBI:78442"/>
        <dbReference type="ChEBI" id="CHEBI:78529"/>
        <dbReference type="ChEBI" id="CHEBI:456215"/>
        <dbReference type="EC" id="6.1.1.6"/>
    </reaction>
</comment>
<evidence type="ECO:0000256" key="5">
    <source>
        <dbReference type="ARBA" id="ARBA00022741"/>
    </source>
</evidence>
<reference evidence="12 13" key="1">
    <citation type="submission" date="2015-06" db="EMBL/GenBank/DDBJ databases">
        <title>New insights into the roles of widespread benthic archaea in carbon and nitrogen cycling.</title>
        <authorList>
            <person name="Lazar C.S."/>
            <person name="Baker B.J."/>
            <person name="Seitz K.W."/>
            <person name="Hyde A.S."/>
            <person name="Dick G.J."/>
            <person name="Hinrichs K.-U."/>
            <person name="Teske A.P."/>
        </authorList>
    </citation>
    <scope>NUCLEOTIDE SEQUENCE [LARGE SCALE GENOMIC DNA]</scope>
    <source>
        <strain evidence="12">SG8-32-1</strain>
    </source>
</reference>
<dbReference type="Gene3D" id="1.10.10.350">
    <property type="match status" value="1"/>
</dbReference>
<comment type="similarity">
    <text evidence="2 10">Belongs to the class-I aminoacyl-tRNA synthetase family.</text>
</comment>
<evidence type="ECO:0000256" key="4">
    <source>
        <dbReference type="ARBA" id="ARBA00022598"/>
    </source>
</evidence>
<proteinExistence type="inferred from homology"/>